<dbReference type="RefSeq" id="WP_149091550.1">
    <property type="nucleotide sequence ID" value="NZ_VKKY01000002.1"/>
</dbReference>
<gene>
    <name evidence="2" type="ORF">FOA19_14755</name>
</gene>
<protein>
    <recommendedName>
        <fullName evidence="4">DUF5681 domain-containing protein</fullName>
    </recommendedName>
</protein>
<evidence type="ECO:0008006" key="4">
    <source>
        <dbReference type="Google" id="ProtNLM"/>
    </source>
</evidence>
<comment type="caution">
    <text evidence="2">The sequence shown here is derived from an EMBL/GenBank/DDBJ whole genome shotgun (WGS) entry which is preliminary data.</text>
</comment>
<dbReference type="EMBL" id="VKKY01000002">
    <property type="protein sequence ID" value="KAA3438492.1"/>
    <property type="molecule type" value="Genomic_DNA"/>
</dbReference>
<sequence length="103" mass="11363">MPGKKKGQPKTGWREKGSPNKVTRTAKELVTDLVSAGMAKAMQKLEEIEDPKEYLETLAKFISYVVPKKTESETTAALPVMQTEVRILPSEAKIASSEKEVSL</sequence>
<keyword evidence="3" id="KW-1185">Reference proteome</keyword>
<dbReference type="Proteomes" id="UP000324133">
    <property type="component" value="Unassembled WGS sequence"/>
</dbReference>
<name>A0A5B6TGV4_9BACT</name>
<feature type="region of interest" description="Disordered" evidence="1">
    <location>
        <begin position="1"/>
        <end position="23"/>
    </location>
</feature>
<evidence type="ECO:0000313" key="3">
    <source>
        <dbReference type="Proteomes" id="UP000324133"/>
    </source>
</evidence>
<dbReference type="OrthoDB" id="1077445at2"/>
<dbReference type="AlphaFoldDB" id="A0A5B6TGV4"/>
<accession>A0A5B6TGV4</accession>
<proteinExistence type="predicted"/>
<organism evidence="2 3">
    <name type="scientific">Rufibacter hautae</name>
    <dbReference type="NCBI Taxonomy" id="2595005"/>
    <lineage>
        <taxon>Bacteria</taxon>
        <taxon>Pseudomonadati</taxon>
        <taxon>Bacteroidota</taxon>
        <taxon>Cytophagia</taxon>
        <taxon>Cytophagales</taxon>
        <taxon>Hymenobacteraceae</taxon>
        <taxon>Rufibacter</taxon>
    </lineage>
</organism>
<reference evidence="2 3" key="1">
    <citation type="submission" date="2019-07" db="EMBL/GenBank/DDBJ databases">
        <title>Rufibacter sp. nov., isolated from lake sediment.</title>
        <authorList>
            <person name="Qu J.-H."/>
        </authorList>
    </citation>
    <scope>NUCLEOTIDE SEQUENCE [LARGE SCALE GENOMIC DNA]</scope>
    <source>
        <strain evidence="2 3">NBS58-1</strain>
    </source>
</reference>
<evidence type="ECO:0000256" key="1">
    <source>
        <dbReference type="SAM" id="MobiDB-lite"/>
    </source>
</evidence>
<evidence type="ECO:0000313" key="2">
    <source>
        <dbReference type="EMBL" id="KAA3438492.1"/>
    </source>
</evidence>